<evidence type="ECO:0000313" key="1">
    <source>
        <dbReference type="EMBL" id="KAJ8681717.1"/>
    </source>
</evidence>
<keyword evidence="2" id="KW-1185">Reference proteome</keyword>
<evidence type="ECO:0000313" key="2">
    <source>
        <dbReference type="Proteomes" id="UP001239111"/>
    </source>
</evidence>
<proteinExistence type="predicted"/>
<organism evidence="1 2">
    <name type="scientific">Eretmocerus hayati</name>
    <dbReference type="NCBI Taxonomy" id="131215"/>
    <lineage>
        <taxon>Eukaryota</taxon>
        <taxon>Metazoa</taxon>
        <taxon>Ecdysozoa</taxon>
        <taxon>Arthropoda</taxon>
        <taxon>Hexapoda</taxon>
        <taxon>Insecta</taxon>
        <taxon>Pterygota</taxon>
        <taxon>Neoptera</taxon>
        <taxon>Endopterygota</taxon>
        <taxon>Hymenoptera</taxon>
        <taxon>Apocrita</taxon>
        <taxon>Proctotrupomorpha</taxon>
        <taxon>Chalcidoidea</taxon>
        <taxon>Aphelinidae</taxon>
        <taxon>Aphelininae</taxon>
        <taxon>Eretmocerus</taxon>
    </lineage>
</organism>
<sequence length="258" mass="28347">GYPSSSTLSPSTTISDACGNFCNDVLFFLYTRSNPEIPQQLQINDDEALTGSFYDVHKATKFMTHGWLNSHHGLNCKTVRQAFLEHDDYNVIVVDWNYVSKLPYILAVSRIKEVGERIARMINFLEIRGSDVTKMSLVGHSLGAHVMGSAGYQTTNKVGHVVGLDPAGPLFENLTNPERSLTSQDALLVEAVHTNDNGWGLQRPVGHIDFYPNGGGPYQPGCNSTKPGNDCDHNRAYELYAEAVTRGPSKLLAVKCDS</sequence>
<comment type="caution">
    <text evidence="1">The sequence shown here is derived from an EMBL/GenBank/DDBJ whole genome shotgun (WGS) entry which is preliminary data.</text>
</comment>
<name>A0ACC2PH18_9HYME</name>
<dbReference type="EMBL" id="CM056741">
    <property type="protein sequence ID" value="KAJ8681717.1"/>
    <property type="molecule type" value="Genomic_DNA"/>
</dbReference>
<feature type="non-terminal residue" evidence="1">
    <location>
        <position position="1"/>
    </location>
</feature>
<accession>A0ACC2PH18</accession>
<dbReference type="Proteomes" id="UP001239111">
    <property type="component" value="Chromosome 1"/>
</dbReference>
<gene>
    <name evidence="1" type="ORF">QAD02_017509</name>
</gene>
<reference evidence="1" key="1">
    <citation type="submission" date="2023-04" db="EMBL/GenBank/DDBJ databases">
        <title>A chromosome-level genome assembly of the parasitoid wasp Eretmocerus hayati.</title>
        <authorList>
            <person name="Zhong Y."/>
            <person name="Liu S."/>
            <person name="Liu Y."/>
        </authorList>
    </citation>
    <scope>NUCLEOTIDE SEQUENCE</scope>
    <source>
        <strain evidence="1">ZJU_SS_LIU_2023</strain>
    </source>
</reference>
<protein>
    <submittedName>
        <fullName evidence="1">Uncharacterized protein</fullName>
    </submittedName>
</protein>